<evidence type="ECO:0000256" key="1">
    <source>
        <dbReference type="ARBA" id="ARBA00007623"/>
    </source>
</evidence>
<dbReference type="PROSITE" id="PS50203">
    <property type="entry name" value="CALPAIN_CAT"/>
    <property type="match status" value="1"/>
</dbReference>
<sequence length="111" mass="12068">MASQLAKNRARAAGIGSNEQAVKYLNQDFDLLRSQYLGAGRLFVDETFPAAPESLGFKELGANSSKTRGVVWKRPKVLAAKEAPIQQFSLPPALLLSSGPSSPIWFVTLYD</sequence>
<protein>
    <submittedName>
        <fullName evidence="4">CAN2 protein</fullName>
    </submittedName>
</protein>
<comment type="similarity">
    <text evidence="1">Belongs to the peptidase C2 family.</text>
</comment>
<comment type="caution">
    <text evidence="4">The sequence shown here is derived from an EMBL/GenBank/DDBJ whole genome shotgun (WGS) entry which is preliminary data.</text>
</comment>
<evidence type="ECO:0000313" key="4">
    <source>
        <dbReference type="EMBL" id="KAG2467080.1"/>
    </source>
</evidence>
<dbReference type="GO" id="GO:0004198">
    <property type="term" value="F:calcium-dependent cysteine-type endopeptidase activity"/>
    <property type="evidence" value="ECO:0007669"/>
    <property type="project" value="InterPro"/>
</dbReference>
<dbReference type="Proteomes" id="UP000886611">
    <property type="component" value="Unassembled WGS sequence"/>
</dbReference>
<proteinExistence type="inferred from homology"/>
<dbReference type="EMBL" id="JAATIS010000859">
    <property type="protein sequence ID" value="KAG2467080.1"/>
    <property type="molecule type" value="Genomic_DNA"/>
</dbReference>
<comment type="caution">
    <text evidence="2">Lacks conserved residue(s) required for the propagation of feature annotation.</text>
</comment>
<name>A0A8X7XGP5_POLSE</name>
<dbReference type="InterPro" id="IPR022684">
    <property type="entry name" value="Calpain_cysteine_protease"/>
</dbReference>
<feature type="non-terminal residue" evidence="4">
    <location>
        <position position="111"/>
    </location>
</feature>
<keyword evidence="5" id="KW-1185">Reference proteome</keyword>
<evidence type="ECO:0000259" key="3">
    <source>
        <dbReference type="PROSITE" id="PS50203"/>
    </source>
</evidence>
<gene>
    <name evidence="4" type="primary">Capn2_2</name>
    <name evidence="4" type="ORF">GTO96_0010154</name>
</gene>
<dbReference type="AlphaFoldDB" id="A0A8X7XGP5"/>
<dbReference type="InterPro" id="IPR038765">
    <property type="entry name" value="Papain-like_cys_pep_sf"/>
</dbReference>
<dbReference type="InterPro" id="IPR001300">
    <property type="entry name" value="Peptidase_C2_calpain_cat"/>
</dbReference>
<organism evidence="4 5">
    <name type="scientific">Polypterus senegalus</name>
    <name type="common">Senegal bichir</name>
    <dbReference type="NCBI Taxonomy" id="55291"/>
    <lineage>
        <taxon>Eukaryota</taxon>
        <taxon>Metazoa</taxon>
        <taxon>Chordata</taxon>
        <taxon>Craniata</taxon>
        <taxon>Vertebrata</taxon>
        <taxon>Euteleostomi</taxon>
        <taxon>Actinopterygii</taxon>
        <taxon>Polypteriformes</taxon>
        <taxon>Polypteridae</taxon>
        <taxon>Polypterus</taxon>
    </lineage>
</organism>
<evidence type="ECO:0000256" key="2">
    <source>
        <dbReference type="PROSITE-ProRule" id="PRU00239"/>
    </source>
</evidence>
<accession>A0A8X7XGP5</accession>
<reference evidence="4 5" key="1">
    <citation type="journal article" date="2021" name="Cell">
        <title>Tracing the genetic footprints of vertebrate landing in non-teleost ray-finned fishes.</title>
        <authorList>
            <person name="Bi X."/>
            <person name="Wang K."/>
            <person name="Yang L."/>
            <person name="Pan H."/>
            <person name="Jiang H."/>
            <person name="Wei Q."/>
            <person name="Fang M."/>
            <person name="Yu H."/>
            <person name="Zhu C."/>
            <person name="Cai Y."/>
            <person name="He Y."/>
            <person name="Gan X."/>
            <person name="Zeng H."/>
            <person name="Yu D."/>
            <person name="Zhu Y."/>
            <person name="Jiang H."/>
            <person name="Qiu Q."/>
            <person name="Yang H."/>
            <person name="Zhang Y.E."/>
            <person name="Wang W."/>
            <person name="Zhu M."/>
            <person name="He S."/>
            <person name="Zhang G."/>
        </authorList>
    </citation>
    <scope>NUCLEOTIDE SEQUENCE [LARGE SCALE GENOMIC DNA]</scope>
    <source>
        <strain evidence="4">Bchr_013</strain>
    </source>
</reference>
<feature type="non-terminal residue" evidence="4">
    <location>
        <position position="1"/>
    </location>
</feature>
<dbReference type="GO" id="GO:0005737">
    <property type="term" value="C:cytoplasm"/>
    <property type="evidence" value="ECO:0007669"/>
    <property type="project" value="TreeGrafter"/>
</dbReference>
<evidence type="ECO:0000313" key="5">
    <source>
        <dbReference type="Proteomes" id="UP000886611"/>
    </source>
</evidence>
<dbReference type="GO" id="GO:0006508">
    <property type="term" value="P:proteolysis"/>
    <property type="evidence" value="ECO:0007669"/>
    <property type="project" value="InterPro"/>
</dbReference>
<feature type="domain" description="Calpain catalytic" evidence="3">
    <location>
        <begin position="42"/>
        <end position="111"/>
    </location>
</feature>
<dbReference type="SUPFAM" id="SSF54001">
    <property type="entry name" value="Cysteine proteinases"/>
    <property type="match status" value="1"/>
</dbReference>
<dbReference type="PANTHER" id="PTHR10183:SF268">
    <property type="entry name" value="CALPAIN-2 CATALYTIC SUBUNIT"/>
    <property type="match status" value="1"/>
</dbReference>
<dbReference type="PANTHER" id="PTHR10183">
    <property type="entry name" value="CALPAIN"/>
    <property type="match status" value="1"/>
</dbReference>